<dbReference type="AlphaFoldDB" id="A0AAW0UDK1"/>
<dbReference type="FunFam" id="4.10.280.10:FF:000001">
    <property type="entry name" value="Putative transcription factor 12"/>
    <property type="match status" value="1"/>
</dbReference>
<evidence type="ECO:0000256" key="4">
    <source>
        <dbReference type="ARBA" id="ARBA00023163"/>
    </source>
</evidence>
<keyword evidence="5" id="KW-0539">Nucleus</keyword>
<proteinExistence type="predicted"/>
<evidence type="ECO:0000313" key="8">
    <source>
        <dbReference type="EMBL" id="KAK8397541.1"/>
    </source>
</evidence>
<keyword evidence="3" id="KW-0238">DNA-binding</keyword>
<feature type="domain" description="BHLH" evidence="7">
    <location>
        <begin position="454"/>
        <end position="507"/>
    </location>
</feature>
<feature type="compositionally biased region" description="Polar residues" evidence="6">
    <location>
        <begin position="287"/>
        <end position="305"/>
    </location>
</feature>
<dbReference type="InterPro" id="IPR036638">
    <property type="entry name" value="HLH_DNA-bd_sf"/>
</dbReference>
<dbReference type="Proteomes" id="UP001487740">
    <property type="component" value="Unassembled WGS sequence"/>
</dbReference>
<keyword evidence="4" id="KW-0804">Transcription</keyword>
<reference evidence="8 9" key="1">
    <citation type="submission" date="2023-03" db="EMBL/GenBank/DDBJ databases">
        <title>High-quality genome of Scylla paramamosain provides insights in environmental adaptation.</title>
        <authorList>
            <person name="Zhang L."/>
        </authorList>
    </citation>
    <scope>NUCLEOTIDE SEQUENCE [LARGE SCALE GENOMIC DNA]</scope>
    <source>
        <strain evidence="8">LZ_2023a</strain>
        <tissue evidence="8">Muscle</tissue>
    </source>
</reference>
<feature type="compositionally biased region" description="Basic and acidic residues" evidence="6">
    <location>
        <begin position="524"/>
        <end position="533"/>
    </location>
</feature>
<dbReference type="Gene3D" id="4.10.280.10">
    <property type="entry name" value="Helix-loop-helix DNA-binding domain"/>
    <property type="match status" value="1"/>
</dbReference>
<feature type="region of interest" description="Disordered" evidence="6">
    <location>
        <begin position="69"/>
        <end position="128"/>
    </location>
</feature>
<feature type="region of interest" description="Disordered" evidence="6">
    <location>
        <begin position="208"/>
        <end position="321"/>
    </location>
</feature>
<dbReference type="InterPro" id="IPR051098">
    <property type="entry name" value="NeuroDiff_E-box_TFs"/>
</dbReference>
<evidence type="ECO:0000313" key="9">
    <source>
        <dbReference type="Proteomes" id="UP001487740"/>
    </source>
</evidence>
<dbReference type="SUPFAM" id="SSF47459">
    <property type="entry name" value="HLH, helix-loop-helix DNA-binding domain"/>
    <property type="match status" value="1"/>
</dbReference>
<protein>
    <recommendedName>
        <fullName evidence="7">BHLH domain-containing protein</fullName>
    </recommendedName>
</protein>
<keyword evidence="2" id="KW-0805">Transcription regulation</keyword>
<dbReference type="SMART" id="SM00353">
    <property type="entry name" value="HLH"/>
    <property type="match status" value="1"/>
</dbReference>
<accession>A0AAW0UDK1</accession>
<dbReference type="GO" id="GO:0005667">
    <property type="term" value="C:transcription regulator complex"/>
    <property type="evidence" value="ECO:0007669"/>
    <property type="project" value="TreeGrafter"/>
</dbReference>
<feature type="compositionally biased region" description="Polar residues" evidence="6">
    <location>
        <begin position="263"/>
        <end position="280"/>
    </location>
</feature>
<dbReference type="InterPro" id="IPR011598">
    <property type="entry name" value="bHLH_dom"/>
</dbReference>
<dbReference type="GO" id="GO:0005634">
    <property type="term" value="C:nucleus"/>
    <property type="evidence" value="ECO:0007669"/>
    <property type="project" value="UniProtKB-SubCell"/>
</dbReference>
<dbReference type="CDD" id="cd18945">
    <property type="entry name" value="bHLH_E-protein_TCF4_E2-2"/>
    <property type="match status" value="1"/>
</dbReference>
<evidence type="ECO:0000256" key="5">
    <source>
        <dbReference type="ARBA" id="ARBA00023242"/>
    </source>
</evidence>
<name>A0AAW0UDK1_SCYPA</name>
<keyword evidence="9" id="KW-1185">Reference proteome</keyword>
<dbReference type="Pfam" id="PF00010">
    <property type="entry name" value="HLH"/>
    <property type="match status" value="1"/>
</dbReference>
<feature type="region of interest" description="Disordered" evidence="6">
    <location>
        <begin position="518"/>
        <end position="567"/>
    </location>
</feature>
<dbReference type="GO" id="GO:0000785">
    <property type="term" value="C:chromatin"/>
    <property type="evidence" value="ECO:0007669"/>
    <property type="project" value="TreeGrafter"/>
</dbReference>
<feature type="region of interest" description="Disordered" evidence="6">
    <location>
        <begin position="417"/>
        <end position="440"/>
    </location>
</feature>
<evidence type="ECO:0000256" key="3">
    <source>
        <dbReference type="ARBA" id="ARBA00023125"/>
    </source>
</evidence>
<comment type="subcellular location">
    <subcellularLocation>
        <location evidence="1">Nucleus</location>
    </subcellularLocation>
</comment>
<organism evidence="8 9">
    <name type="scientific">Scylla paramamosain</name>
    <name type="common">Mud crab</name>
    <dbReference type="NCBI Taxonomy" id="85552"/>
    <lineage>
        <taxon>Eukaryota</taxon>
        <taxon>Metazoa</taxon>
        <taxon>Ecdysozoa</taxon>
        <taxon>Arthropoda</taxon>
        <taxon>Crustacea</taxon>
        <taxon>Multicrustacea</taxon>
        <taxon>Malacostraca</taxon>
        <taxon>Eumalacostraca</taxon>
        <taxon>Eucarida</taxon>
        <taxon>Decapoda</taxon>
        <taxon>Pleocyemata</taxon>
        <taxon>Brachyura</taxon>
        <taxon>Eubrachyura</taxon>
        <taxon>Portunoidea</taxon>
        <taxon>Portunidae</taxon>
        <taxon>Portuninae</taxon>
        <taxon>Scylla</taxon>
    </lineage>
</organism>
<feature type="compositionally biased region" description="Low complexity" evidence="6">
    <location>
        <begin position="214"/>
        <end position="228"/>
    </location>
</feature>
<dbReference type="PANTHER" id="PTHR11793:SF13">
    <property type="entry name" value="PROTEIN DAUGHTERLESS"/>
    <property type="match status" value="1"/>
</dbReference>
<dbReference type="EMBL" id="JARAKH010000013">
    <property type="protein sequence ID" value="KAK8397541.1"/>
    <property type="molecule type" value="Genomic_DNA"/>
</dbReference>
<comment type="caution">
    <text evidence="8">The sequence shown here is derived from an EMBL/GenBank/DDBJ whole genome shotgun (WGS) entry which is preliminary data.</text>
</comment>
<evidence type="ECO:0000256" key="2">
    <source>
        <dbReference type="ARBA" id="ARBA00023015"/>
    </source>
</evidence>
<dbReference type="GO" id="GO:0000981">
    <property type="term" value="F:DNA-binding transcription factor activity, RNA polymerase II-specific"/>
    <property type="evidence" value="ECO:0007669"/>
    <property type="project" value="TreeGrafter"/>
</dbReference>
<feature type="compositionally biased region" description="Low complexity" evidence="6">
    <location>
        <begin position="337"/>
        <end position="355"/>
    </location>
</feature>
<dbReference type="PROSITE" id="PS50888">
    <property type="entry name" value="BHLH"/>
    <property type="match status" value="1"/>
</dbReference>
<dbReference type="PANTHER" id="PTHR11793">
    <property type="entry name" value="BASIC HELIX-LOOP-HELIX TRANSCRIPTION FACTOR"/>
    <property type="match status" value="1"/>
</dbReference>
<gene>
    <name evidence="8" type="ORF">O3P69_004358</name>
</gene>
<dbReference type="GO" id="GO:0046983">
    <property type="term" value="F:protein dimerization activity"/>
    <property type="evidence" value="ECO:0007669"/>
    <property type="project" value="InterPro"/>
</dbReference>
<evidence type="ECO:0000256" key="6">
    <source>
        <dbReference type="SAM" id="MobiDB-lite"/>
    </source>
</evidence>
<feature type="compositionally biased region" description="Polar residues" evidence="6">
    <location>
        <begin position="229"/>
        <end position="250"/>
    </location>
</feature>
<evidence type="ECO:0000259" key="7">
    <source>
        <dbReference type="PROSITE" id="PS50888"/>
    </source>
</evidence>
<evidence type="ECO:0000256" key="1">
    <source>
        <dbReference type="ARBA" id="ARBA00004123"/>
    </source>
</evidence>
<sequence length="567" mass="59521">MAGAEDEPMHLYEVFQNCFNKIANKHTDKAVYSPGYAADNGMGVSGGYVGAGAVGGTAGGTDGATFAPDSPYFPFTSPSRRPLPHNAAGTKRKKEGLDGPEIDSGPPQQWYGSDDFNQDSPRYTSPKPGGLYAEPYFMDGGGSDVWTTTGGGGSGAAAAAVAGAMSYPYPSPSMMGPSPHLPQSHYMAPHLPDHMSYEPMASALPPMSSFRGPGASSTTGGSSVATSSPLYTHSPVPNHTQATATANTGDTLGKALSSIYPGDQTSSSYSSNPGTPVSATSPPPLTSGANSGAPQQWPQPHTPTSPHFDRSLPMGSRIDERLEDAVNVLQRHAETTGSLPGAGAHLGSSSHGGSLPPYPSALDSHLGGQPNSTFTTLGSHSQDLKGLVSGLGEGVKDKLDIKTEELSSSHLSTTNVAATMPAGTKSGKRSRSSCSSTEEDECIDPETKALREKERRQANNARERVRVRDINEAFKELGRMCMIHCKNDKAQTKLNILHMAVEVITTLEQQVRERNLNPKAACLKRREEEKSDGSKLPPPHLPHHSSVAPPYPNLPGDHLSHGGAGSH</sequence>
<dbReference type="GO" id="GO:0000978">
    <property type="term" value="F:RNA polymerase II cis-regulatory region sequence-specific DNA binding"/>
    <property type="evidence" value="ECO:0007669"/>
    <property type="project" value="TreeGrafter"/>
</dbReference>
<feature type="region of interest" description="Disordered" evidence="6">
    <location>
        <begin position="336"/>
        <end position="370"/>
    </location>
</feature>